<dbReference type="Gene3D" id="1.20.1720.10">
    <property type="entry name" value="Multidrug resistance protein D"/>
    <property type="match status" value="1"/>
</dbReference>
<dbReference type="EMBL" id="JANBQF010000129">
    <property type="protein sequence ID" value="KAJ2004888.1"/>
    <property type="molecule type" value="Genomic_DNA"/>
</dbReference>
<dbReference type="GO" id="GO:0022857">
    <property type="term" value="F:transmembrane transporter activity"/>
    <property type="evidence" value="ECO:0007669"/>
    <property type="project" value="InterPro"/>
</dbReference>
<keyword evidence="9" id="KW-1185">Reference proteome</keyword>
<dbReference type="OrthoDB" id="2351791at2759"/>
<dbReference type="SUPFAM" id="SSF103473">
    <property type="entry name" value="MFS general substrate transporter"/>
    <property type="match status" value="2"/>
</dbReference>
<feature type="transmembrane region" description="Helical" evidence="6">
    <location>
        <begin position="68"/>
        <end position="90"/>
    </location>
</feature>
<dbReference type="GO" id="GO:0005886">
    <property type="term" value="C:plasma membrane"/>
    <property type="evidence" value="ECO:0007669"/>
    <property type="project" value="TreeGrafter"/>
</dbReference>
<feature type="transmembrane region" description="Helical" evidence="6">
    <location>
        <begin position="261"/>
        <end position="281"/>
    </location>
</feature>
<feature type="transmembrane region" description="Helical" evidence="6">
    <location>
        <begin position="39"/>
        <end position="56"/>
    </location>
</feature>
<feature type="transmembrane region" description="Helical" evidence="6">
    <location>
        <begin position="352"/>
        <end position="373"/>
    </location>
</feature>
<feature type="transmembrane region" description="Helical" evidence="6">
    <location>
        <begin position="326"/>
        <end position="346"/>
    </location>
</feature>
<dbReference type="InterPro" id="IPR020846">
    <property type="entry name" value="MFS_dom"/>
</dbReference>
<dbReference type="AlphaFoldDB" id="A0A9W8BKV3"/>
<dbReference type="PANTHER" id="PTHR23501:SF191">
    <property type="entry name" value="VACUOLAR BASIC AMINO ACID TRANSPORTER 4"/>
    <property type="match status" value="1"/>
</dbReference>
<evidence type="ECO:0000256" key="5">
    <source>
        <dbReference type="ARBA" id="ARBA00023136"/>
    </source>
</evidence>
<evidence type="ECO:0000259" key="7">
    <source>
        <dbReference type="PROSITE" id="PS50850"/>
    </source>
</evidence>
<feature type="transmembrane region" description="Helical" evidence="6">
    <location>
        <begin position="7"/>
        <end position="27"/>
    </location>
</feature>
<evidence type="ECO:0000256" key="3">
    <source>
        <dbReference type="ARBA" id="ARBA00022692"/>
    </source>
</evidence>
<evidence type="ECO:0000256" key="1">
    <source>
        <dbReference type="ARBA" id="ARBA00004127"/>
    </source>
</evidence>
<dbReference type="Gene3D" id="1.20.1250.20">
    <property type="entry name" value="MFS general substrate transporter like domains"/>
    <property type="match status" value="1"/>
</dbReference>
<feature type="transmembrane region" description="Helical" evidence="6">
    <location>
        <begin position="465"/>
        <end position="486"/>
    </location>
</feature>
<sequence length="501" mass="52960">MAIVSLDILMVISALDTTIVATVYVPIGESFSSTGSAEWIITSYLITVTAFQPLYGRVSDLAGRTETIVFAVSVFLLGSILCALSTSMNMLIASRAIQGIGGAGLMSMVSIVIADITNERQRSKYTGIFTSTYGVASAIAPVLGGAIVNSVKWQVVFWINVPCCLVALVMILLLLRIPRPKGSAKAKLMRIDMAGALLCLAGVVLLLLGLAWGGRDYGWSSAPVVCTLVFGFVLLLIFIIYESMVPAAPIVPVRLFRIRNFAASSIASLLFGFAINGPMLLIPQWAIVVKHASAVTAGEYLISYCFGLVLASAACGWAINKAGRCCEFIIAGSALLLLGNCLLLDLTSQSSVPQIVGFLLIGGLGVGCCMQPISLVGQASVSGRDMASSTTTFMFFRSLGMIVSVSALSNAVQNSLRKQLSDIAAQFPSRANLIQDIAQNASLLYSANVPADLQALVIEAYSKSIHTAFIVLAAFTAANFLAALGFKHVELKSVLKRTIDV</sequence>
<evidence type="ECO:0000256" key="4">
    <source>
        <dbReference type="ARBA" id="ARBA00022989"/>
    </source>
</evidence>
<keyword evidence="5 6" id="KW-0472">Membrane</keyword>
<comment type="caution">
    <text evidence="8">The sequence shown here is derived from an EMBL/GenBank/DDBJ whole genome shotgun (WGS) entry which is preliminary data.</text>
</comment>
<feature type="transmembrane region" description="Helical" evidence="6">
    <location>
        <begin position="301"/>
        <end position="319"/>
    </location>
</feature>
<dbReference type="InterPro" id="IPR036259">
    <property type="entry name" value="MFS_trans_sf"/>
</dbReference>
<accession>A0A9W8BKV3</accession>
<evidence type="ECO:0000256" key="6">
    <source>
        <dbReference type="SAM" id="Phobius"/>
    </source>
</evidence>
<feature type="transmembrane region" description="Helical" evidence="6">
    <location>
        <begin position="96"/>
        <end position="116"/>
    </location>
</feature>
<dbReference type="Proteomes" id="UP001150907">
    <property type="component" value="Unassembled WGS sequence"/>
</dbReference>
<feature type="transmembrane region" description="Helical" evidence="6">
    <location>
        <begin position="219"/>
        <end position="241"/>
    </location>
</feature>
<keyword evidence="3 6" id="KW-0812">Transmembrane</keyword>
<feature type="transmembrane region" description="Helical" evidence="6">
    <location>
        <begin position="155"/>
        <end position="175"/>
    </location>
</feature>
<feature type="transmembrane region" description="Helical" evidence="6">
    <location>
        <begin position="128"/>
        <end position="149"/>
    </location>
</feature>
<organism evidence="8 9">
    <name type="scientific">Coemansia thaxteri</name>
    <dbReference type="NCBI Taxonomy" id="2663907"/>
    <lineage>
        <taxon>Eukaryota</taxon>
        <taxon>Fungi</taxon>
        <taxon>Fungi incertae sedis</taxon>
        <taxon>Zoopagomycota</taxon>
        <taxon>Kickxellomycotina</taxon>
        <taxon>Kickxellomycetes</taxon>
        <taxon>Kickxellales</taxon>
        <taxon>Kickxellaceae</taxon>
        <taxon>Coemansia</taxon>
    </lineage>
</organism>
<dbReference type="PANTHER" id="PTHR23501">
    <property type="entry name" value="MAJOR FACILITATOR SUPERFAMILY"/>
    <property type="match status" value="1"/>
</dbReference>
<feature type="transmembrane region" description="Helical" evidence="6">
    <location>
        <begin position="195"/>
        <end position="213"/>
    </location>
</feature>
<keyword evidence="2" id="KW-0813">Transport</keyword>
<dbReference type="Pfam" id="PF07690">
    <property type="entry name" value="MFS_1"/>
    <property type="match status" value="1"/>
</dbReference>
<evidence type="ECO:0000256" key="2">
    <source>
        <dbReference type="ARBA" id="ARBA00022448"/>
    </source>
</evidence>
<feature type="transmembrane region" description="Helical" evidence="6">
    <location>
        <begin position="394"/>
        <end position="412"/>
    </location>
</feature>
<dbReference type="InterPro" id="IPR011701">
    <property type="entry name" value="MFS"/>
</dbReference>
<reference evidence="8" key="1">
    <citation type="submission" date="2022-07" db="EMBL/GenBank/DDBJ databases">
        <title>Phylogenomic reconstructions and comparative analyses of Kickxellomycotina fungi.</title>
        <authorList>
            <person name="Reynolds N.K."/>
            <person name="Stajich J.E."/>
            <person name="Barry K."/>
            <person name="Grigoriev I.V."/>
            <person name="Crous P."/>
            <person name="Smith M.E."/>
        </authorList>
    </citation>
    <scope>NUCLEOTIDE SEQUENCE</scope>
    <source>
        <strain evidence="8">IMI 214461</strain>
    </source>
</reference>
<evidence type="ECO:0000313" key="9">
    <source>
        <dbReference type="Proteomes" id="UP001150907"/>
    </source>
</evidence>
<comment type="subcellular location">
    <subcellularLocation>
        <location evidence="1">Endomembrane system</location>
        <topology evidence="1">Multi-pass membrane protein</topology>
    </subcellularLocation>
</comment>
<feature type="domain" description="Major facilitator superfamily (MFS) profile" evidence="7">
    <location>
        <begin position="2"/>
        <end position="491"/>
    </location>
</feature>
<dbReference type="GO" id="GO:0012505">
    <property type="term" value="C:endomembrane system"/>
    <property type="evidence" value="ECO:0007669"/>
    <property type="project" value="UniProtKB-SubCell"/>
</dbReference>
<name>A0A9W8BKV3_9FUNG</name>
<protein>
    <recommendedName>
        <fullName evidence="7">Major facilitator superfamily (MFS) profile domain-containing protein</fullName>
    </recommendedName>
</protein>
<keyword evidence="4 6" id="KW-1133">Transmembrane helix</keyword>
<proteinExistence type="predicted"/>
<gene>
    <name evidence="8" type="ORF">H4R26_002265</name>
</gene>
<evidence type="ECO:0000313" key="8">
    <source>
        <dbReference type="EMBL" id="KAJ2004888.1"/>
    </source>
</evidence>
<dbReference type="PROSITE" id="PS50850">
    <property type="entry name" value="MFS"/>
    <property type="match status" value="1"/>
</dbReference>